<proteinExistence type="predicted"/>
<dbReference type="EMBL" id="CACRXK020013959">
    <property type="protein sequence ID" value="CAB4026022.1"/>
    <property type="molecule type" value="Genomic_DNA"/>
</dbReference>
<dbReference type="PANTHER" id="PTHR24246:SF27">
    <property type="entry name" value="ADENOSINE RECEPTOR, ISOFORM A"/>
    <property type="match status" value="1"/>
</dbReference>
<dbReference type="InterPro" id="IPR017452">
    <property type="entry name" value="GPCR_Rhodpsn_7TM"/>
</dbReference>
<sequence>MTSEKILSNYSSNGNASQHFFSLFNNSTAPLLTTLSLVCFLVNITIISLFFIDPLHSLRRPSGYLVASLNVGAILTSTSSILITLPGIDSTIVLSVNVFFAVTSVAATASFSFIFILSYERYVLVTAPIKYKRVVTVRLVQILAASIWIWSGIIGVFMLKMFATTDHQWLSLPFGILFIILVTIDIKTFIEIKKLNSNITSITETGPERSAVSQAIKKRNNMHSRFALVVVLLLLNFIFLACPMFVYDALSTFNKKCEFCLFTSNIADATMYAATMILFICHDINTALFYLILIPKYRLSFVAMFRKCKMSFLKKL</sequence>
<protein>
    <submittedName>
        <fullName evidence="10">Adenosine receptor A2a-like</fullName>
    </submittedName>
</protein>
<evidence type="ECO:0000256" key="2">
    <source>
        <dbReference type="ARBA" id="ARBA00022475"/>
    </source>
</evidence>
<accession>A0A6S7KEW9</accession>
<keyword evidence="4" id="KW-1133">Transmembrane helix</keyword>
<keyword evidence="6" id="KW-0472">Membrane</keyword>
<keyword evidence="11" id="KW-1185">Reference proteome</keyword>
<organism evidence="10 11">
    <name type="scientific">Paramuricea clavata</name>
    <name type="common">Red gorgonian</name>
    <name type="synonym">Violescent sea-whip</name>
    <dbReference type="NCBI Taxonomy" id="317549"/>
    <lineage>
        <taxon>Eukaryota</taxon>
        <taxon>Metazoa</taxon>
        <taxon>Cnidaria</taxon>
        <taxon>Anthozoa</taxon>
        <taxon>Octocorallia</taxon>
        <taxon>Malacalcyonacea</taxon>
        <taxon>Plexauridae</taxon>
        <taxon>Paramuricea</taxon>
    </lineage>
</organism>
<evidence type="ECO:0000256" key="7">
    <source>
        <dbReference type="ARBA" id="ARBA00023170"/>
    </source>
</evidence>
<name>A0A6S7KEW9_PARCT</name>
<dbReference type="GO" id="GO:0004930">
    <property type="term" value="F:G protein-coupled receptor activity"/>
    <property type="evidence" value="ECO:0007669"/>
    <property type="project" value="UniProtKB-KW"/>
</dbReference>
<dbReference type="PROSITE" id="PS50262">
    <property type="entry name" value="G_PROTEIN_RECEP_F1_2"/>
    <property type="match status" value="1"/>
</dbReference>
<evidence type="ECO:0000256" key="6">
    <source>
        <dbReference type="ARBA" id="ARBA00023136"/>
    </source>
</evidence>
<keyword evidence="8" id="KW-0325">Glycoprotein</keyword>
<dbReference type="Proteomes" id="UP001152795">
    <property type="component" value="Unassembled WGS sequence"/>
</dbReference>
<keyword evidence="7 10" id="KW-0675">Receptor</keyword>
<keyword evidence="2" id="KW-1003">Cell membrane</keyword>
<keyword evidence="9" id="KW-0807">Transducer</keyword>
<dbReference type="Gene3D" id="1.20.1070.10">
    <property type="entry name" value="Rhodopsin 7-helix transmembrane proteins"/>
    <property type="match status" value="1"/>
</dbReference>
<dbReference type="GO" id="GO:0005886">
    <property type="term" value="C:plasma membrane"/>
    <property type="evidence" value="ECO:0007669"/>
    <property type="project" value="UniProtKB-SubCell"/>
</dbReference>
<evidence type="ECO:0000256" key="8">
    <source>
        <dbReference type="ARBA" id="ARBA00023180"/>
    </source>
</evidence>
<dbReference type="AlphaFoldDB" id="A0A6S7KEW9"/>
<evidence type="ECO:0000313" key="11">
    <source>
        <dbReference type="Proteomes" id="UP001152795"/>
    </source>
</evidence>
<comment type="caution">
    <text evidence="10">The sequence shown here is derived from an EMBL/GenBank/DDBJ whole genome shotgun (WGS) entry which is preliminary data.</text>
</comment>
<dbReference type="CDD" id="cd00637">
    <property type="entry name" value="7tm_classA_rhodopsin-like"/>
    <property type="match status" value="1"/>
</dbReference>
<comment type="subcellular location">
    <subcellularLocation>
        <location evidence="1">Cell membrane</location>
        <topology evidence="1">Multi-pass membrane protein</topology>
    </subcellularLocation>
</comment>
<dbReference type="SUPFAM" id="SSF81321">
    <property type="entry name" value="Family A G protein-coupled receptor-like"/>
    <property type="match status" value="1"/>
</dbReference>
<evidence type="ECO:0000256" key="3">
    <source>
        <dbReference type="ARBA" id="ARBA00022692"/>
    </source>
</evidence>
<keyword evidence="5" id="KW-0297">G-protein coupled receptor</keyword>
<reference evidence="10" key="1">
    <citation type="submission" date="2020-04" db="EMBL/GenBank/DDBJ databases">
        <authorList>
            <person name="Alioto T."/>
            <person name="Alioto T."/>
            <person name="Gomez Garrido J."/>
        </authorList>
    </citation>
    <scope>NUCLEOTIDE SEQUENCE</scope>
    <source>
        <strain evidence="10">A484AB</strain>
    </source>
</reference>
<evidence type="ECO:0000313" key="10">
    <source>
        <dbReference type="EMBL" id="CAB4026022.1"/>
    </source>
</evidence>
<evidence type="ECO:0000256" key="5">
    <source>
        <dbReference type="ARBA" id="ARBA00023040"/>
    </source>
</evidence>
<dbReference type="PROSITE" id="PS00237">
    <property type="entry name" value="G_PROTEIN_RECEP_F1_1"/>
    <property type="match status" value="1"/>
</dbReference>
<dbReference type="PANTHER" id="PTHR24246">
    <property type="entry name" value="OLFACTORY RECEPTOR AND ADENOSINE RECEPTOR"/>
    <property type="match status" value="1"/>
</dbReference>
<dbReference type="Pfam" id="PF00001">
    <property type="entry name" value="7tm_1"/>
    <property type="match status" value="1"/>
</dbReference>
<evidence type="ECO:0000256" key="9">
    <source>
        <dbReference type="ARBA" id="ARBA00023224"/>
    </source>
</evidence>
<gene>
    <name evidence="10" type="ORF">PACLA_8A015797</name>
</gene>
<evidence type="ECO:0000256" key="4">
    <source>
        <dbReference type="ARBA" id="ARBA00022989"/>
    </source>
</evidence>
<evidence type="ECO:0000256" key="1">
    <source>
        <dbReference type="ARBA" id="ARBA00004651"/>
    </source>
</evidence>
<dbReference type="InterPro" id="IPR000276">
    <property type="entry name" value="GPCR_Rhodpsn"/>
</dbReference>
<keyword evidence="3" id="KW-0812">Transmembrane</keyword>